<sequence>MLPSPFLQRSSGEYVCAHRRRRTGRACVLRPALGLMRTVPQLSNFSAWFSGKIYVYESVSKVTVRDAKS</sequence>
<name>A0A401S042_CHIPU</name>
<comment type="caution">
    <text evidence="1">The sequence shown here is derived from an EMBL/GenBank/DDBJ whole genome shotgun (WGS) entry which is preliminary data.</text>
</comment>
<dbReference type="Proteomes" id="UP000287033">
    <property type="component" value="Unassembled WGS sequence"/>
</dbReference>
<keyword evidence="2" id="KW-1185">Reference proteome</keyword>
<organism evidence="1 2">
    <name type="scientific">Chiloscyllium punctatum</name>
    <name type="common">Brownbanded bambooshark</name>
    <name type="synonym">Hemiscyllium punctatum</name>
    <dbReference type="NCBI Taxonomy" id="137246"/>
    <lineage>
        <taxon>Eukaryota</taxon>
        <taxon>Metazoa</taxon>
        <taxon>Chordata</taxon>
        <taxon>Craniata</taxon>
        <taxon>Vertebrata</taxon>
        <taxon>Chondrichthyes</taxon>
        <taxon>Elasmobranchii</taxon>
        <taxon>Galeomorphii</taxon>
        <taxon>Galeoidea</taxon>
        <taxon>Orectolobiformes</taxon>
        <taxon>Hemiscylliidae</taxon>
        <taxon>Chiloscyllium</taxon>
    </lineage>
</organism>
<accession>A0A401S042</accession>
<dbReference type="EMBL" id="BEZZ01000038">
    <property type="protein sequence ID" value="GCC23781.1"/>
    <property type="molecule type" value="Genomic_DNA"/>
</dbReference>
<reference evidence="1 2" key="1">
    <citation type="journal article" date="2018" name="Nat. Ecol. Evol.">
        <title>Shark genomes provide insights into elasmobranch evolution and the origin of vertebrates.</title>
        <authorList>
            <person name="Hara Y"/>
            <person name="Yamaguchi K"/>
            <person name="Onimaru K"/>
            <person name="Kadota M"/>
            <person name="Koyanagi M"/>
            <person name="Keeley SD"/>
            <person name="Tatsumi K"/>
            <person name="Tanaka K"/>
            <person name="Motone F"/>
            <person name="Kageyama Y"/>
            <person name="Nozu R"/>
            <person name="Adachi N"/>
            <person name="Nishimura O"/>
            <person name="Nakagawa R"/>
            <person name="Tanegashima C"/>
            <person name="Kiyatake I"/>
            <person name="Matsumoto R"/>
            <person name="Murakumo K"/>
            <person name="Nishida K"/>
            <person name="Terakita A"/>
            <person name="Kuratani S"/>
            <person name="Sato K"/>
            <person name="Hyodo S Kuraku.S."/>
        </authorList>
    </citation>
    <scope>NUCLEOTIDE SEQUENCE [LARGE SCALE GENOMIC DNA]</scope>
</reference>
<protein>
    <submittedName>
        <fullName evidence="1">Uncharacterized protein</fullName>
    </submittedName>
</protein>
<evidence type="ECO:0000313" key="2">
    <source>
        <dbReference type="Proteomes" id="UP000287033"/>
    </source>
</evidence>
<dbReference type="AlphaFoldDB" id="A0A401S042"/>
<gene>
    <name evidence="1" type="ORF">chiPu_0002179</name>
</gene>
<evidence type="ECO:0000313" key="1">
    <source>
        <dbReference type="EMBL" id="GCC23781.1"/>
    </source>
</evidence>
<proteinExistence type="predicted"/>